<dbReference type="InterPro" id="IPR018631">
    <property type="entry name" value="AAA-ATPase-like_dom"/>
</dbReference>
<sequence length="312" mass="36163">MGTYISKFEVRLKEHIVNAFRAAGCAEATRFDQSQSLSGLLDQCSDFAYQHQLVFLIDDWDKPLSNRLDNESEFNVVKDLLAVFYSWLRSLPNLRFVLVTGIMRYRETSWFTGQDIQDLSMDPDFADLLGYTQEEIKQAFAQYIPLAAERMHITQEQLLEQLKLYYAGFCFDYDASVEVYCPLAINKFFSAVKSKNKVPYFESYWMRSANDPSALLSYLLEHTLKQAELKELYEQQFTLSYAELTEANYCGAVKFKQLLVQAGYFSIKSIAGIELDDDDEPDYPEHRRFNCAITNKDVEKGFVPVLTQYLRS</sequence>
<accession>A0A948TGZ4</accession>
<evidence type="ECO:0000313" key="3">
    <source>
        <dbReference type="Proteomes" id="UP000733611"/>
    </source>
</evidence>
<evidence type="ECO:0000313" key="2">
    <source>
        <dbReference type="EMBL" id="MBU3844523.1"/>
    </source>
</evidence>
<dbReference type="Pfam" id="PF09820">
    <property type="entry name" value="AAA-ATPase_like"/>
    <property type="match status" value="1"/>
</dbReference>
<evidence type="ECO:0000259" key="1">
    <source>
        <dbReference type="Pfam" id="PF09820"/>
    </source>
</evidence>
<dbReference type="Proteomes" id="UP000733611">
    <property type="component" value="Unassembled WGS sequence"/>
</dbReference>
<comment type="caution">
    <text evidence="2">The sequence shown here is derived from an EMBL/GenBank/DDBJ whole genome shotgun (WGS) entry which is preliminary data.</text>
</comment>
<reference evidence="2" key="2">
    <citation type="submission" date="2021-04" db="EMBL/GenBank/DDBJ databases">
        <authorList>
            <person name="Gilroy R."/>
        </authorList>
    </citation>
    <scope>NUCLEOTIDE SEQUENCE</scope>
    <source>
        <strain evidence="2">378</strain>
    </source>
</reference>
<dbReference type="EMBL" id="JAHLFE010000132">
    <property type="protein sequence ID" value="MBU3844523.1"/>
    <property type="molecule type" value="Genomic_DNA"/>
</dbReference>
<feature type="domain" description="AAA-ATPase-like" evidence="1">
    <location>
        <begin position="7"/>
        <end position="109"/>
    </location>
</feature>
<organism evidence="2 3">
    <name type="scientific">Candidatus Anaerobiospirillum pullicola</name>
    <dbReference type="NCBI Taxonomy" id="2838451"/>
    <lineage>
        <taxon>Bacteria</taxon>
        <taxon>Pseudomonadati</taxon>
        <taxon>Pseudomonadota</taxon>
        <taxon>Gammaproteobacteria</taxon>
        <taxon>Aeromonadales</taxon>
        <taxon>Succinivibrionaceae</taxon>
        <taxon>Anaerobiospirillum</taxon>
    </lineage>
</organism>
<proteinExistence type="predicted"/>
<dbReference type="PANTHER" id="PTHR34825:SF1">
    <property type="entry name" value="AAA-ATPASE-LIKE DOMAIN-CONTAINING PROTEIN"/>
    <property type="match status" value="1"/>
</dbReference>
<dbReference type="AlphaFoldDB" id="A0A948TGZ4"/>
<name>A0A948TGZ4_9GAMM</name>
<reference evidence="2" key="1">
    <citation type="journal article" date="2021" name="PeerJ">
        <title>Extensive microbial diversity within the chicken gut microbiome revealed by metagenomics and culture.</title>
        <authorList>
            <person name="Gilroy R."/>
            <person name="Ravi A."/>
            <person name="Getino M."/>
            <person name="Pursley I."/>
            <person name="Horton D.L."/>
            <person name="Alikhan N.F."/>
            <person name="Baker D."/>
            <person name="Gharbi K."/>
            <person name="Hall N."/>
            <person name="Watson M."/>
            <person name="Adriaenssens E.M."/>
            <person name="Foster-Nyarko E."/>
            <person name="Jarju S."/>
            <person name="Secka A."/>
            <person name="Antonio M."/>
            <person name="Oren A."/>
            <person name="Chaudhuri R.R."/>
            <person name="La Ragione R."/>
            <person name="Hildebrand F."/>
            <person name="Pallen M.J."/>
        </authorList>
    </citation>
    <scope>NUCLEOTIDE SEQUENCE</scope>
    <source>
        <strain evidence="2">378</strain>
    </source>
</reference>
<dbReference type="PANTHER" id="PTHR34825">
    <property type="entry name" value="CONSERVED PROTEIN, WITH A WEAK D-GALACTARATE DEHYDRATASE/ALTRONATE HYDROLASE DOMAIN"/>
    <property type="match status" value="1"/>
</dbReference>
<protein>
    <submittedName>
        <fullName evidence="2">AAA family ATPase</fullName>
    </submittedName>
</protein>
<gene>
    <name evidence="2" type="ORF">H9847_06610</name>
</gene>